<gene>
    <name evidence="2" type="ORF">SAMN05421548_11129</name>
</gene>
<dbReference type="STRING" id="416944.SAMN05421548_11129"/>
<organism evidence="2 3">
    <name type="scientific">Paraburkholderia lycopersici</name>
    <dbReference type="NCBI Taxonomy" id="416944"/>
    <lineage>
        <taxon>Bacteria</taxon>
        <taxon>Pseudomonadati</taxon>
        <taxon>Pseudomonadota</taxon>
        <taxon>Betaproteobacteria</taxon>
        <taxon>Burkholderiales</taxon>
        <taxon>Burkholderiaceae</taxon>
        <taxon>Paraburkholderia</taxon>
    </lineage>
</organism>
<dbReference type="RefSeq" id="WP_091997383.1">
    <property type="nucleotide sequence ID" value="NZ_FMYQ01000011.1"/>
</dbReference>
<accession>A0A1G6Q105</accession>
<dbReference type="AlphaFoldDB" id="A0A1G6Q105"/>
<proteinExistence type="predicted"/>
<keyword evidence="3" id="KW-1185">Reference proteome</keyword>
<feature type="transmembrane region" description="Helical" evidence="1">
    <location>
        <begin position="12"/>
        <end position="35"/>
    </location>
</feature>
<keyword evidence="1" id="KW-0812">Transmembrane</keyword>
<reference evidence="3" key="1">
    <citation type="submission" date="2016-09" db="EMBL/GenBank/DDBJ databases">
        <authorList>
            <person name="Varghese N."/>
            <person name="Submissions S."/>
        </authorList>
    </citation>
    <scope>NUCLEOTIDE SEQUENCE [LARGE SCALE GENOMIC DNA]</scope>
    <source>
        <strain evidence="3">TNe-862</strain>
    </source>
</reference>
<evidence type="ECO:0000256" key="1">
    <source>
        <dbReference type="SAM" id="Phobius"/>
    </source>
</evidence>
<name>A0A1G6Q105_9BURK</name>
<keyword evidence="1" id="KW-1133">Transmembrane helix</keyword>
<dbReference type="EMBL" id="FMYQ01000011">
    <property type="protein sequence ID" value="SDC85466.1"/>
    <property type="molecule type" value="Genomic_DNA"/>
</dbReference>
<keyword evidence="1" id="KW-0472">Membrane</keyword>
<evidence type="ECO:0000313" key="3">
    <source>
        <dbReference type="Proteomes" id="UP000198908"/>
    </source>
</evidence>
<dbReference type="Proteomes" id="UP000198908">
    <property type="component" value="Unassembled WGS sequence"/>
</dbReference>
<dbReference type="OrthoDB" id="122807at2"/>
<sequence>MSDQKSTQGWWTTLPGVLTASATAITAIGGLIAILGQQGLFHKSTPATPALVASAPEAAPSQAGAAPLKDVVATTTAPAPSVSSSIPASAVPAPVAPARGTIGSNMAYFSGNWQNSNPATAGIIKIQIRIADATMYVRAWAKCRPTNCDWGEVQAQAIGGNVGSQPGSGMREVTAQFRNNVRQVALTIHPAPNDHLRVEAVTNFVDQSGRAPMARIFVFQRM</sequence>
<protein>
    <submittedName>
        <fullName evidence="2">Uncharacterized protein</fullName>
    </submittedName>
</protein>
<evidence type="ECO:0000313" key="2">
    <source>
        <dbReference type="EMBL" id="SDC85466.1"/>
    </source>
</evidence>